<dbReference type="PROSITE" id="PS51257">
    <property type="entry name" value="PROKAR_LIPOPROTEIN"/>
    <property type="match status" value="1"/>
</dbReference>
<dbReference type="Proteomes" id="UP000826014">
    <property type="component" value="Chromosome"/>
</dbReference>
<comment type="subcellular location">
    <subcellularLocation>
        <location evidence="1">Cell envelope</location>
    </subcellularLocation>
</comment>
<feature type="domain" description="Multidrug resistance protein MdtA-like beta-barrel" evidence="5">
    <location>
        <begin position="199"/>
        <end position="279"/>
    </location>
</feature>
<dbReference type="Pfam" id="PF25944">
    <property type="entry name" value="Beta-barrel_RND"/>
    <property type="match status" value="1"/>
</dbReference>
<accession>A0ABX8V7H3</accession>
<evidence type="ECO:0000256" key="1">
    <source>
        <dbReference type="ARBA" id="ARBA00004196"/>
    </source>
</evidence>
<dbReference type="Gene3D" id="2.40.50.100">
    <property type="match status" value="1"/>
</dbReference>
<dbReference type="InterPro" id="IPR058626">
    <property type="entry name" value="MdtA-like_b-barrel"/>
</dbReference>
<evidence type="ECO:0000259" key="3">
    <source>
        <dbReference type="Pfam" id="PF25876"/>
    </source>
</evidence>
<sequence>MNWMKFLLLCSLLYSCQKKPQVIKPHEVVVTRALKQTVQVYKDYVGTITAKSSIQVHAQVSGILVGQYFMEGQFVQKGDLLLVIDPRPYQASLDKAKAEYFQTFTQLKLAEDTLQRYAKLAEQDYISQLNYDQYMANFLEQKAVVGQSVADLENAKINLKYCYIHSPIDAITGKLQFKPGNYIDTNQDTTLTLLNQIDPILVDFSVPESDLFTIQKCSQKSFLKLYIFPTLEHTTCFEGQLTLIDNQINTATGAILLEGTLDNHDHLLWPGHFVDVRLVLEEKESLILPSEAIGVGQKGHYVYTINQNMEVETTPIIIGQRYENGTTSIESGISTNDIVIAQGLLDLYPGKKVHIQTWLNNKEAL</sequence>
<protein>
    <submittedName>
        <fullName evidence="7">Multidrug resistance protein MdtA</fullName>
    </submittedName>
</protein>
<feature type="domain" description="Multidrug resistance protein MdtA-like C-terminal permuted SH3" evidence="6">
    <location>
        <begin position="286"/>
        <end position="344"/>
    </location>
</feature>
<dbReference type="InterPro" id="IPR058625">
    <property type="entry name" value="MdtA-like_BSH"/>
</dbReference>
<evidence type="ECO:0000256" key="2">
    <source>
        <dbReference type="ARBA" id="ARBA00009477"/>
    </source>
</evidence>
<evidence type="ECO:0000313" key="7">
    <source>
        <dbReference type="EMBL" id="QYF48968.1"/>
    </source>
</evidence>
<dbReference type="Gene3D" id="1.10.287.470">
    <property type="entry name" value="Helix hairpin bin"/>
    <property type="match status" value="1"/>
</dbReference>
<name>A0ABX8V7H3_9BACT</name>
<dbReference type="EMBL" id="CP075587">
    <property type="protein sequence ID" value="QYF48968.1"/>
    <property type="molecule type" value="Genomic_DNA"/>
</dbReference>
<dbReference type="Pfam" id="PF25876">
    <property type="entry name" value="HH_MFP_RND"/>
    <property type="match status" value="1"/>
</dbReference>
<proteinExistence type="inferred from homology"/>
<dbReference type="NCBIfam" id="TIGR01730">
    <property type="entry name" value="RND_mfp"/>
    <property type="match status" value="1"/>
</dbReference>
<dbReference type="InterPro" id="IPR058624">
    <property type="entry name" value="MdtA-like_HH"/>
</dbReference>
<dbReference type="Pfam" id="PF25917">
    <property type="entry name" value="BSH_RND"/>
    <property type="match status" value="1"/>
</dbReference>
<evidence type="ECO:0000313" key="8">
    <source>
        <dbReference type="Proteomes" id="UP000826014"/>
    </source>
</evidence>
<evidence type="ECO:0000259" key="6">
    <source>
        <dbReference type="Pfam" id="PF25967"/>
    </source>
</evidence>
<organism evidence="7 8">
    <name type="scientific">Candidatus Rhabdochlamydia oedothoracis</name>
    <dbReference type="NCBI Taxonomy" id="2720720"/>
    <lineage>
        <taxon>Bacteria</taxon>
        <taxon>Pseudomonadati</taxon>
        <taxon>Chlamydiota</taxon>
        <taxon>Chlamydiia</taxon>
        <taxon>Parachlamydiales</taxon>
        <taxon>Candidatus Rhabdochlamydiaceae</taxon>
        <taxon>Candidatus Rhabdochlamydia</taxon>
    </lineage>
</organism>
<gene>
    <name evidence="7" type="ORF">RHABOEDO_001214</name>
</gene>
<dbReference type="RefSeq" id="WP_215217028.1">
    <property type="nucleotide sequence ID" value="NZ_CP075587.1"/>
</dbReference>
<evidence type="ECO:0000259" key="5">
    <source>
        <dbReference type="Pfam" id="PF25944"/>
    </source>
</evidence>
<dbReference type="Gene3D" id="2.40.30.170">
    <property type="match status" value="1"/>
</dbReference>
<dbReference type="InterPro" id="IPR006143">
    <property type="entry name" value="RND_pump_MFP"/>
</dbReference>
<reference evidence="7 8" key="1">
    <citation type="journal article" date="2022" name="bioRxiv">
        <title>Ecology and evolution of chlamydial symbionts of arthropods.</title>
        <authorList>
            <person name="Halter T."/>
            <person name="Koestlbacher S."/>
            <person name="Collingro A."/>
            <person name="Sixt B.S."/>
            <person name="Toenshoff E.R."/>
            <person name="Hendrickx F."/>
            <person name="Kostanjsek R."/>
            <person name="Horn M."/>
        </authorList>
    </citation>
    <scope>NUCLEOTIDE SEQUENCE [LARGE SCALE GENOMIC DNA]</scope>
    <source>
        <strain evidence="7">W744xW776</strain>
    </source>
</reference>
<dbReference type="SUPFAM" id="SSF111369">
    <property type="entry name" value="HlyD-like secretion proteins"/>
    <property type="match status" value="1"/>
</dbReference>
<feature type="domain" description="Multidrug resistance protein MdtA-like barrel-sandwich hybrid" evidence="4">
    <location>
        <begin position="54"/>
        <end position="192"/>
    </location>
</feature>
<dbReference type="Pfam" id="PF25967">
    <property type="entry name" value="RND-MFP_C"/>
    <property type="match status" value="1"/>
</dbReference>
<dbReference type="PANTHER" id="PTHR30158">
    <property type="entry name" value="ACRA/E-RELATED COMPONENT OF DRUG EFFLUX TRANSPORTER"/>
    <property type="match status" value="1"/>
</dbReference>
<dbReference type="Gene3D" id="2.40.420.20">
    <property type="match status" value="1"/>
</dbReference>
<feature type="domain" description="Multidrug resistance protein MdtA-like alpha-helical hairpin" evidence="3">
    <location>
        <begin position="93"/>
        <end position="161"/>
    </location>
</feature>
<dbReference type="InterPro" id="IPR058627">
    <property type="entry name" value="MdtA-like_C"/>
</dbReference>
<keyword evidence="8" id="KW-1185">Reference proteome</keyword>
<evidence type="ECO:0000259" key="4">
    <source>
        <dbReference type="Pfam" id="PF25917"/>
    </source>
</evidence>
<comment type="similarity">
    <text evidence="2">Belongs to the membrane fusion protein (MFP) (TC 8.A.1) family.</text>
</comment>